<dbReference type="InterPro" id="IPR008947">
    <property type="entry name" value="PLipase_C/P1_nuclease_dom_sf"/>
</dbReference>
<dbReference type="GO" id="GO:0008270">
    <property type="term" value="F:zinc ion binding"/>
    <property type="evidence" value="ECO:0007669"/>
    <property type="project" value="InterPro"/>
</dbReference>
<dbReference type="Proteomes" id="UP000077469">
    <property type="component" value="Chromosome"/>
</dbReference>
<proteinExistence type="predicted"/>
<dbReference type="STRING" id="1123384.AJ81_02110"/>
<dbReference type="PATRIC" id="fig|1123384.7.peg.418"/>
<dbReference type="KEGG" id="phy:AJ81_02110"/>
<dbReference type="PaxDb" id="1123384-AJ81_02110"/>
<dbReference type="Gene3D" id="1.10.575.10">
    <property type="entry name" value="P1 Nuclease"/>
    <property type="match status" value="1"/>
</dbReference>
<reference evidence="1 2" key="1">
    <citation type="submission" date="2014-01" db="EMBL/GenBank/DDBJ databases">
        <title>Genome sequencing of Thermotog hypogea.</title>
        <authorList>
            <person name="Zhang X."/>
            <person name="Alvare G."/>
            <person name="Fristensky B."/>
            <person name="Chen L."/>
            <person name="Suen T."/>
            <person name="Chen Q."/>
            <person name="Ma K."/>
        </authorList>
    </citation>
    <scope>NUCLEOTIDE SEQUENCE [LARGE SCALE GENOMIC DNA]</scope>
    <source>
        <strain evidence="1 2">DSM 11164</strain>
    </source>
</reference>
<dbReference type="CDD" id="cd11009">
    <property type="entry name" value="Zn_dep_PLPC"/>
    <property type="match status" value="1"/>
</dbReference>
<dbReference type="InterPro" id="IPR001531">
    <property type="entry name" value="Zn_PLipaseC"/>
</dbReference>
<dbReference type="AlphaFoldDB" id="A0A0X1KPH7"/>
<organism evidence="1 2">
    <name type="scientific">Pseudothermotoga hypogea DSM 11164 = NBRC 106472</name>
    <dbReference type="NCBI Taxonomy" id="1123384"/>
    <lineage>
        <taxon>Bacteria</taxon>
        <taxon>Thermotogati</taxon>
        <taxon>Thermotogota</taxon>
        <taxon>Thermotogae</taxon>
        <taxon>Thermotogales</taxon>
        <taxon>Thermotogaceae</taxon>
        <taxon>Pseudothermotoga</taxon>
    </lineage>
</organism>
<dbReference type="GO" id="GO:0004629">
    <property type="term" value="F:phospholipase C activity"/>
    <property type="evidence" value="ECO:0007669"/>
    <property type="project" value="InterPro"/>
</dbReference>
<evidence type="ECO:0000313" key="1">
    <source>
        <dbReference type="EMBL" id="AJC73197.1"/>
    </source>
</evidence>
<accession>A0A0X1KPH7</accession>
<name>A0A0X1KPH7_9THEM</name>
<keyword evidence="2" id="KW-1185">Reference proteome</keyword>
<dbReference type="RefSeq" id="WP_031503643.1">
    <property type="nucleotide sequence ID" value="NC_022795.1"/>
</dbReference>
<sequence>MKRFMTLVWLLSFAVVFAWSAHETLTYLVVKSCLPNADDLVEITPYSYEEKRIYNTERLILDDVCGRFMVNFIPSWARFYPPDPAPIDGKVPVWQVLTVYSVEPDLGMDEGLNLSPLQSIIGNSQGVRHMKYKLLFFDFFEGSESFLYFVEMSKQAFGRNDRYWGYRFLARAIHHLEDLSMPYHNAPGRLGEVLESLLWNREKGMELAYRHFSYDDYLAYLLYLEDEEVISSIVESQPKRARNMRELIQRVRLLGLRNLEAVDRIFSSVYSGLDRTLSWNDFEASSEQLKELKSITKLIMKEFSGYLKGFLLDFLTQVGEI</sequence>
<evidence type="ECO:0008006" key="3">
    <source>
        <dbReference type="Google" id="ProtNLM"/>
    </source>
</evidence>
<dbReference type="EMBL" id="CP007141">
    <property type="protein sequence ID" value="AJC73197.1"/>
    <property type="molecule type" value="Genomic_DNA"/>
</dbReference>
<gene>
    <name evidence="1" type="ORF">AJ81_02110</name>
</gene>
<evidence type="ECO:0000313" key="2">
    <source>
        <dbReference type="Proteomes" id="UP000077469"/>
    </source>
</evidence>
<dbReference type="SUPFAM" id="SSF48537">
    <property type="entry name" value="Phospholipase C/P1 nuclease"/>
    <property type="match status" value="1"/>
</dbReference>
<protein>
    <recommendedName>
        <fullName evidence="3">Phospholipase</fullName>
    </recommendedName>
</protein>
<dbReference type="OrthoDB" id="36722at2"/>